<evidence type="ECO:0000259" key="1">
    <source>
        <dbReference type="Pfam" id="PF07883"/>
    </source>
</evidence>
<dbReference type="SUPFAM" id="SSF51182">
    <property type="entry name" value="RmlC-like cupins"/>
    <property type="match status" value="1"/>
</dbReference>
<feature type="domain" description="Cupin type-2" evidence="1">
    <location>
        <begin position="42"/>
        <end position="107"/>
    </location>
</feature>
<proteinExistence type="predicted"/>
<dbReference type="InterPro" id="IPR052044">
    <property type="entry name" value="PKS_Associated_Protein"/>
</dbReference>
<keyword evidence="2" id="KW-0413">Isomerase</keyword>
<dbReference type="AlphaFoldDB" id="A0A1F5NUM5"/>
<dbReference type="GO" id="GO:0016853">
    <property type="term" value="F:isomerase activity"/>
    <property type="evidence" value="ECO:0007669"/>
    <property type="project" value="UniProtKB-KW"/>
</dbReference>
<dbReference type="Gene3D" id="2.60.120.10">
    <property type="entry name" value="Jelly Rolls"/>
    <property type="match status" value="1"/>
</dbReference>
<dbReference type="Proteomes" id="UP000177912">
    <property type="component" value="Unassembled WGS sequence"/>
</dbReference>
<accession>A0A1F5NUM5</accession>
<sequence>MYIKDLKDCEEIIAGDKTVLREFLHPSKADLKLRYSLAHALVKSGQSSQLHKLKTSEVYYILQGQGKMHVDKESSVVKAGQVIYIPPNSKQYIENTGDKDLKFLCIVDPAWKPEDEEIL</sequence>
<dbReference type="PANTHER" id="PTHR36114:SF1">
    <property type="entry name" value="16.7 KDA PROTEIN IN WHIE LOCUS"/>
    <property type="match status" value="1"/>
</dbReference>
<gene>
    <name evidence="2" type="ORF">A2826_02015</name>
</gene>
<name>A0A1F5NUM5_9BACT</name>
<dbReference type="InterPro" id="IPR011051">
    <property type="entry name" value="RmlC_Cupin_sf"/>
</dbReference>
<dbReference type="STRING" id="1817822.A2826_02015"/>
<reference evidence="2 3" key="1">
    <citation type="journal article" date="2016" name="Nat. Commun.">
        <title>Thousands of microbial genomes shed light on interconnected biogeochemical processes in an aquifer system.</title>
        <authorList>
            <person name="Anantharaman K."/>
            <person name="Brown C.T."/>
            <person name="Hug L.A."/>
            <person name="Sharon I."/>
            <person name="Castelle C.J."/>
            <person name="Probst A.J."/>
            <person name="Thomas B.C."/>
            <person name="Singh A."/>
            <person name="Wilkins M.J."/>
            <person name="Karaoz U."/>
            <person name="Brodie E.L."/>
            <person name="Williams K.H."/>
            <person name="Hubbard S.S."/>
            <person name="Banfield J.F."/>
        </authorList>
    </citation>
    <scope>NUCLEOTIDE SEQUENCE [LARGE SCALE GENOMIC DNA]</scope>
</reference>
<dbReference type="InterPro" id="IPR013096">
    <property type="entry name" value="Cupin_2"/>
</dbReference>
<evidence type="ECO:0000313" key="2">
    <source>
        <dbReference type="EMBL" id="OGE81313.1"/>
    </source>
</evidence>
<dbReference type="EMBL" id="MFEI01000008">
    <property type="protein sequence ID" value="OGE81313.1"/>
    <property type="molecule type" value="Genomic_DNA"/>
</dbReference>
<organism evidence="2 3">
    <name type="scientific">Candidatus Doudnabacteria bacterium RIFCSPHIGHO2_01_FULL_43_23</name>
    <dbReference type="NCBI Taxonomy" id="1817822"/>
    <lineage>
        <taxon>Bacteria</taxon>
        <taxon>Candidatus Doudnaibacteriota</taxon>
    </lineage>
</organism>
<evidence type="ECO:0000313" key="3">
    <source>
        <dbReference type="Proteomes" id="UP000177912"/>
    </source>
</evidence>
<dbReference type="PANTHER" id="PTHR36114">
    <property type="entry name" value="16.7 KDA PROTEIN IN WHIE LOCUS"/>
    <property type="match status" value="1"/>
</dbReference>
<dbReference type="Pfam" id="PF07883">
    <property type="entry name" value="Cupin_2"/>
    <property type="match status" value="1"/>
</dbReference>
<protein>
    <submittedName>
        <fullName evidence="2">Mannose-6-phosphate isomerase</fullName>
    </submittedName>
</protein>
<dbReference type="CDD" id="cd02214">
    <property type="entry name" value="cupin_MJ1618"/>
    <property type="match status" value="1"/>
</dbReference>
<dbReference type="InterPro" id="IPR014710">
    <property type="entry name" value="RmlC-like_jellyroll"/>
</dbReference>
<comment type="caution">
    <text evidence="2">The sequence shown here is derived from an EMBL/GenBank/DDBJ whole genome shotgun (WGS) entry which is preliminary data.</text>
</comment>